<evidence type="ECO:0000313" key="3">
    <source>
        <dbReference type="EMBL" id="TFC02634.1"/>
    </source>
</evidence>
<dbReference type="InterPro" id="IPR036390">
    <property type="entry name" value="WH_DNA-bd_sf"/>
</dbReference>
<sequence>MSDHRDSPVTSLADYPRPSVAVDTAVLTVQANALCVVLVQNERGWRLPGTFVHEGETLADAVLRSLRDKAGIEGLRPRQLRVFDAPERDDRGWVMSVAHLVVVPAASVPAGALTPWDAAQGLVYDHEQILRLAVDTVRAEYAAAADPERLLGPEFTLLELLRLHESVSGERLGKDTFRRRVLPGLVATDAVQPGKVGKPARLFRHR</sequence>
<keyword evidence="3" id="KW-0378">Hydrolase</keyword>
<dbReference type="InterPro" id="IPR015797">
    <property type="entry name" value="NUDIX_hydrolase-like_dom_sf"/>
</dbReference>
<dbReference type="Pfam" id="PF00293">
    <property type="entry name" value="NUDIX"/>
    <property type="match status" value="1"/>
</dbReference>
<dbReference type="Proteomes" id="UP000297643">
    <property type="component" value="Unassembled WGS sequence"/>
</dbReference>
<dbReference type="EMBL" id="SOFM01000032">
    <property type="protein sequence ID" value="TFC02634.1"/>
    <property type="molecule type" value="Genomic_DNA"/>
</dbReference>
<name>A0A4R8W5J2_9MICO</name>
<dbReference type="PANTHER" id="PTHR43736">
    <property type="entry name" value="ADP-RIBOSE PYROPHOSPHATASE"/>
    <property type="match status" value="1"/>
</dbReference>
<dbReference type="GO" id="GO:0016787">
    <property type="term" value="F:hydrolase activity"/>
    <property type="evidence" value="ECO:0007669"/>
    <property type="project" value="UniProtKB-KW"/>
</dbReference>
<feature type="domain" description="NrtR DNA-binding winged helix" evidence="2">
    <location>
        <begin position="150"/>
        <end position="204"/>
    </location>
</feature>
<dbReference type="InterPro" id="IPR036388">
    <property type="entry name" value="WH-like_DNA-bd_sf"/>
</dbReference>
<protein>
    <submittedName>
        <fullName evidence="3">NUDIX hydrolase</fullName>
    </submittedName>
</protein>
<dbReference type="InterPro" id="IPR000086">
    <property type="entry name" value="NUDIX_hydrolase_dom"/>
</dbReference>
<dbReference type="InterPro" id="IPR054105">
    <property type="entry name" value="WHD_NrtR"/>
</dbReference>
<dbReference type="Pfam" id="PF21906">
    <property type="entry name" value="WHD_NrtR"/>
    <property type="match status" value="1"/>
</dbReference>
<gene>
    <name evidence="3" type="ORF">E3O32_11300</name>
</gene>
<dbReference type="PANTHER" id="PTHR43736:SF4">
    <property type="entry name" value="SLR1690 PROTEIN"/>
    <property type="match status" value="1"/>
</dbReference>
<proteinExistence type="predicted"/>
<evidence type="ECO:0000259" key="1">
    <source>
        <dbReference type="Pfam" id="PF00293"/>
    </source>
</evidence>
<dbReference type="RefSeq" id="WP_134509573.1">
    <property type="nucleotide sequence ID" value="NZ_SOFM01000032.1"/>
</dbReference>
<dbReference type="CDD" id="cd18873">
    <property type="entry name" value="NUDIX_NadM_like"/>
    <property type="match status" value="1"/>
</dbReference>
<dbReference type="Gene3D" id="3.90.79.10">
    <property type="entry name" value="Nucleoside Triphosphate Pyrophosphohydrolase"/>
    <property type="match status" value="1"/>
</dbReference>
<dbReference type="AlphaFoldDB" id="A0A4R8W5J2"/>
<dbReference type="SUPFAM" id="SSF55811">
    <property type="entry name" value="Nudix"/>
    <property type="match status" value="1"/>
</dbReference>
<dbReference type="Gene3D" id="1.10.10.10">
    <property type="entry name" value="Winged helix-like DNA-binding domain superfamily/Winged helix DNA-binding domain"/>
    <property type="match status" value="1"/>
</dbReference>
<organism evidence="3 4">
    <name type="scientific">Cryobacterium mannosilyticum</name>
    <dbReference type="NCBI Taxonomy" id="1259190"/>
    <lineage>
        <taxon>Bacteria</taxon>
        <taxon>Bacillati</taxon>
        <taxon>Actinomycetota</taxon>
        <taxon>Actinomycetes</taxon>
        <taxon>Micrococcales</taxon>
        <taxon>Microbacteriaceae</taxon>
        <taxon>Cryobacterium</taxon>
    </lineage>
</organism>
<feature type="domain" description="Nudix hydrolase" evidence="1">
    <location>
        <begin position="27"/>
        <end position="95"/>
    </location>
</feature>
<reference evidence="3 4" key="1">
    <citation type="submission" date="2019-03" db="EMBL/GenBank/DDBJ databases">
        <title>Genomics of glacier-inhabiting Cryobacterium strains.</title>
        <authorList>
            <person name="Liu Q."/>
            <person name="Xin Y.-H."/>
        </authorList>
    </citation>
    <scope>NUCLEOTIDE SEQUENCE [LARGE SCALE GENOMIC DNA]</scope>
    <source>
        <strain evidence="3 4">RHLT2-21</strain>
    </source>
</reference>
<dbReference type="SUPFAM" id="SSF46785">
    <property type="entry name" value="Winged helix' DNA-binding domain"/>
    <property type="match status" value="1"/>
</dbReference>
<evidence type="ECO:0000313" key="4">
    <source>
        <dbReference type="Proteomes" id="UP000297643"/>
    </source>
</evidence>
<accession>A0A4R8W5J2</accession>
<keyword evidence="4" id="KW-1185">Reference proteome</keyword>
<comment type="caution">
    <text evidence="3">The sequence shown here is derived from an EMBL/GenBank/DDBJ whole genome shotgun (WGS) entry which is preliminary data.</text>
</comment>
<evidence type="ECO:0000259" key="2">
    <source>
        <dbReference type="Pfam" id="PF21906"/>
    </source>
</evidence>